<comment type="similarity">
    <text evidence="1">Belongs to the 'phage' integrase family.</text>
</comment>
<dbReference type="InterPro" id="IPR013762">
    <property type="entry name" value="Integrase-like_cat_sf"/>
</dbReference>
<evidence type="ECO:0000256" key="3">
    <source>
        <dbReference type="ARBA" id="ARBA00023172"/>
    </source>
</evidence>
<evidence type="ECO:0000313" key="5">
    <source>
        <dbReference type="EMBL" id="SUA47432.1"/>
    </source>
</evidence>
<dbReference type="PANTHER" id="PTHR30349:SF41">
    <property type="entry name" value="INTEGRASE_RECOMBINASE PROTEIN MJ0367-RELATED"/>
    <property type="match status" value="1"/>
</dbReference>
<dbReference type="InterPro" id="IPR050090">
    <property type="entry name" value="Tyrosine_recombinase_XerCD"/>
</dbReference>
<name>A0A378X2P4_9NOCA</name>
<dbReference type="GO" id="GO:0015074">
    <property type="term" value="P:DNA integration"/>
    <property type="evidence" value="ECO:0007669"/>
    <property type="project" value="InterPro"/>
</dbReference>
<evidence type="ECO:0000256" key="2">
    <source>
        <dbReference type="ARBA" id="ARBA00023125"/>
    </source>
</evidence>
<dbReference type="InterPro" id="IPR002104">
    <property type="entry name" value="Integrase_catalytic"/>
</dbReference>
<dbReference type="GO" id="GO:0003677">
    <property type="term" value="F:DNA binding"/>
    <property type="evidence" value="ECO:0007669"/>
    <property type="project" value="UniProtKB-KW"/>
</dbReference>
<dbReference type="Gene3D" id="1.10.443.10">
    <property type="entry name" value="Intergrase catalytic core"/>
    <property type="match status" value="1"/>
</dbReference>
<dbReference type="GO" id="GO:0006310">
    <property type="term" value="P:DNA recombination"/>
    <property type="evidence" value="ECO:0007669"/>
    <property type="project" value="UniProtKB-KW"/>
</dbReference>
<keyword evidence="2" id="KW-0238">DNA-binding</keyword>
<dbReference type="OrthoDB" id="864726at2"/>
<accession>A0A378X2P4</accession>
<dbReference type="Pfam" id="PF00589">
    <property type="entry name" value="Phage_integrase"/>
    <property type="match status" value="1"/>
</dbReference>
<sequence>MNVPTFGEYIPRVESILSAGTARTYRPYLNRIREQWRDRPLDEPTALELKEMVEQARHAAAARKNSRGGRSAAEHMVGAIRCLYRHARDDGYVPAAGNAAAHIDKPRRRPSPRTALSDGQLTQINRVVATTGNDPDLDSLIVRLHIETACRRGGALALRPRDLDETNCLIWLREKDQSDRWQPVSPTLMKALVSHGNRSADPAGQLLRYRNGRPVTGRRYDYLWDRVGREIPWVKTQQVTAHWLRHTTLTWVERNFGYAIARAFAGHAEPSGSDGPTLTYVRASLPEVATALAALVGEPHPLAQAKIAEVEQL</sequence>
<evidence type="ECO:0000259" key="4">
    <source>
        <dbReference type="Pfam" id="PF00589"/>
    </source>
</evidence>
<dbReference type="InterPro" id="IPR010998">
    <property type="entry name" value="Integrase_recombinase_N"/>
</dbReference>
<feature type="domain" description="Tyr recombinase" evidence="4">
    <location>
        <begin position="121"/>
        <end position="269"/>
    </location>
</feature>
<reference evidence="5 6" key="1">
    <citation type="submission" date="2018-06" db="EMBL/GenBank/DDBJ databases">
        <authorList>
            <consortium name="Pathogen Informatics"/>
            <person name="Doyle S."/>
        </authorList>
    </citation>
    <scope>NUCLEOTIDE SEQUENCE [LARGE SCALE GENOMIC DNA]</scope>
    <source>
        <strain evidence="5 6">NCTC13184</strain>
    </source>
</reference>
<dbReference type="CDD" id="cd00397">
    <property type="entry name" value="DNA_BRE_C"/>
    <property type="match status" value="1"/>
</dbReference>
<dbReference type="InterPro" id="IPR011010">
    <property type="entry name" value="DNA_brk_join_enz"/>
</dbReference>
<dbReference type="SUPFAM" id="SSF56349">
    <property type="entry name" value="DNA breaking-rejoining enzymes"/>
    <property type="match status" value="1"/>
</dbReference>
<dbReference type="PANTHER" id="PTHR30349">
    <property type="entry name" value="PHAGE INTEGRASE-RELATED"/>
    <property type="match status" value="1"/>
</dbReference>
<dbReference type="AlphaFoldDB" id="A0A378X2P4"/>
<gene>
    <name evidence="5" type="ORF">NCTC13184_05973</name>
</gene>
<proteinExistence type="inferred from homology"/>
<dbReference type="EMBL" id="UGRU01000001">
    <property type="protein sequence ID" value="SUA47432.1"/>
    <property type="molecule type" value="Genomic_DNA"/>
</dbReference>
<evidence type="ECO:0000256" key="1">
    <source>
        <dbReference type="ARBA" id="ARBA00008857"/>
    </source>
</evidence>
<dbReference type="Gene3D" id="1.10.150.130">
    <property type="match status" value="1"/>
</dbReference>
<dbReference type="Proteomes" id="UP000255082">
    <property type="component" value="Unassembled WGS sequence"/>
</dbReference>
<evidence type="ECO:0000313" key="6">
    <source>
        <dbReference type="Proteomes" id="UP000255082"/>
    </source>
</evidence>
<protein>
    <submittedName>
        <fullName evidence="5">Site-specific tyrosine recombinase XerC</fullName>
    </submittedName>
</protein>
<keyword evidence="3" id="KW-0233">DNA recombination</keyword>
<organism evidence="5 6">
    <name type="scientific">Nocardia africana</name>
    <dbReference type="NCBI Taxonomy" id="134964"/>
    <lineage>
        <taxon>Bacteria</taxon>
        <taxon>Bacillati</taxon>
        <taxon>Actinomycetota</taxon>
        <taxon>Actinomycetes</taxon>
        <taxon>Mycobacteriales</taxon>
        <taxon>Nocardiaceae</taxon>
        <taxon>Nocardia</taxon>
    </lineage>
</organism>